<evidence type="ECO:0000313" key="2">
    <source>
        <dbReference type="EMBL" id="NIH53493.1"/>
    </source>
</evidence>
<sequence>MKAHPKKGDSVRPKSQQHRARRWPAGLVFASLIVGACVVTLPEVTSGAYNDIANALMGNAGAVGNPNAFSVEASNGDGVWKAADTEAEAVVMAMPAGQRLSPTTPLVQSVSFRVGPSSPAGDVLPSLVPPADCVGTCIELFNSLLFTVSYDGQPTLASAVSAATFNAMTARGLAAVPAGEVHQLNLSVLLVDGLEYTQFNGVSTRIAVLLSGTSRA</sequence>
<comment type="caution">
    <text evidence="2">The sequence shown here is derived from an EMBL/GenBank/DDBJ whole genome shotgun (WGS) entry which is preliminary data.</text>
</comment>
<gene>
    <name evidence="2" type="ORF">FHX76_001361</name>
</gene>
<name>A0A7X5R0P6_9MICO</name>
<protein>
    <submittedName>
        <fullName evidence="2">Uncharacterized protein</fullName>
    </submittedName>
</protein>
<dbReference type="Proteomes" id="UP000541033">
    <property type="component" value="Unassembled WGS sequence"/>
</dbReference>
<feature type="transmembrane region" description="Helical" evidence="1">
    <location>
        <begin position="21"/>
        <end position="41"/>
    </location>
</feature>
<dbReference type="RefSeq" id="WP_167149141.1">
    <property type="nucleotide sequence ID" value="NZ_JAAMOX010000001.1"/>
</dbReference>
<dbReference type="AlphaFoldDB" id="A0A7X5R0P6"/>
<keyword evidence="1" id="KW-1133">Transmembrane helix</keyword>
<organism evidence="2 3">
    <name type="scientific">Lysinibacter cavernae</name>
    <dbReference type="NCBI Taxonomy" id="1640652"/>
    <lineage>
        <taxon>Bacteria</taxon>
        <taxon>Bacillati</taxon>
        <taxon>Actinomycetota</taxon>
        <taxon>Actinomycetes</taxon>
        <taxon>Micrococcales</taxon>
        <taxon>Microbacteriaceae</taxon>
        <taxon>Lysinibacter</taxon>
    </lineage>
</organism>
<reference evidence="2 3" key="1">
    <citation type="submission" date="2020-02" db="EMBL/GenBank/DDBJ databases">
        <title>Sequencing the genomes of 1000 actinobacteria strains.</title>
        <authorList>
            <person name="Klenk H.-P."/>
        </authorList>
    </citation>
    <scope>NUCLEOTIDE SEQUENCE [LARGE SCALE GENOMIC DNA]</scope>
    <source>
        <strain evidence="2 3">DSM 27960</strain>
    </source>
</reference>
<keyword evidence="3" id="KW-1185">Reference proteome</keyword>
<dbReference type="EMBL" id="JAAMOX010000001">
    <property type="protein sequence ID" value="NIH53493.1"/>
    <property type="molecule type" value="Genomic_DNA"/>
</dbReference>
<accession>A0A7X5R0P6</accession>
<evidence type="ECO:0000256" key="1">
    <source>
        <dbReference type="SAM" id="Phobius"/>
    </source>
</evidence>
<evidence type="ECO:0000313" key="3">
    <source>
        <dbReference type="Proteomes" id="UP000541033"/>
    </source>
</evidence>
<keyword evidence="1" id="KW-0812">Transmembrane</keyword>
<keyword evidence="1" id="KW-0472">Membrane</keyword>
<proteinExistence type="predicted"/>